<organism evidence="1">
    <name type="scientific">hydrothermal vent metagenome</name>
    <dbReference type="NCBI Taxonomy" id="652676"/>
    <lineage>
        <taxon>unclassified sequences</taxon>
        <taxon>metagenomes</taxon>
        <taxon>ecological metagenomes</taxon>
    </lineage>
</organism>
<sequence length="83" mass="8537">MKMNKILGMALGLSLTLSVGAKSISIGSLQGLTGSLGLSLLAQEKGIDFVGASNVEFNAVGEVQGSYQQKLIVNGKFEKVGGH</sequence>
<dbReference type="EMBL" id="FPHZ01000066">
    <property type="protein sequence ID" value="SFV87683.1"/>
    <property type="molecule type" value="Genomic_DNA"/>
</dbReference>
<protein>
    <submittedName>
        <fullName evidence="1">Uncharacterized protein</fullName>
    </submittedName>
</protein>
<dbReference type="AlphaFoldDB" id="A0A1W1E130"/>
<accession>A0A1W1E130</accession>
<evidence type="ECO:0000313" key="1">
    <source>
        <dbReference type="EMBL" id="SFV87683.1"/>
    </source>
</evidence>
<proteinExistence type="predicted"/>
<name>A0A1W1E130_9ZZZZ</name>
<gene>
    <name evidence="1" type="ORF">MNB_SUP05-SYMBIONT-5-959</name>
</gene>
<reference evidence="1" key="1">
    <citation type="submission" date="2016-10" db="EMBL/GenBank/DDBJ databases">
        <authorList>
            <person name="de Groot N.N."/>
        </authorList>
    </citation>
    <scope>NUCLEOTIDE SEQUENCE</scope>
</reference>